<name>A0A7C0U5X9_9BACT</name>
<dbReference type="Proteomes" id="UP000885690">
    <property type="component" value="Unassembled WGS sequence"/>
</dbReference>
<dbReference type="InterPro" id="IPR051538">
    <property type="entry name" value="Acyl-CoA_Synth/Transferase"/>
</dbReference>
<reference evidence="5" key="1">
    <citation type="journal article" date="2020" name="mSystems">
        <title>Genome- and Community-Level Interaction Insights into Carbon Utilization and Element Cycling Functions of Hydrothermarchaeota in Hydrothermal Sediment.</title>
        <authorList>
            <person name="Zhou Z."/>
            <person name="Liu Y."/>
            <person name="Xu W."/>
            <person name="Pan J."/>
            <person name="Luo Z.H."/>
            <person name="Li M."/>
        </authorList>
    </citation>
    <scope>NUCLEOTIDE SEQUENCE [LARGE SCALE GENOMIC DNA]</scope>
    <source>
        <strain evidence="5">HyVt-115</strain>
    </source>
</reference>
<dbReference type="InterPro" id="IPR032875">
    <property type="entry name" value="Succ_CoA_lig_flav_dom"/>
</dbReference>
<sequence>MTSFVPLSRGSFSLVNPKRKTIFGRPVCPDVKSLHNRGSIAFLSQSGALLTSVLDWAVEEGIGFSKLVSLENRADVTEPFYGLLGGLRYSFA</sequence>
<evidence type="ECO:0000256" key="2">
    <source>
        <dbReference type="ARBA" id="ARBA00022741"/>
    </source>
</evidence>
<protein>
    <recommendedName>
        <fullName evidence="4">Succinyl-CoA synthetase-like flavodoxin domain-containing protein</fullName>
    </recommendedName>
</protein>
<feature type="domain" description="Succinyl-CoA synthetase-like flavodoxin" evidence="4">
    <location>
        <begin position="37"/>
        <end position="78"/>
    </location>
</feature>
<proteinExistence type="predicted"/>
<dbReference type="InterPro" id="IPR016102">
    <property type="entry name" value="Succinyl-CoA_synth-like"/>
</dbReference>
<evidence type="ECO:0000313" key="5">
    <source>
        <dbReference type="EMBL" id="HDD52510.1"/>
    </source>
</evidence>
<organism evidence="5">
    <name type="scientific">Thermosulfidibacter takaii</name>
    <dbReference type="NCBI Taxonomy" id="412593"/>
    <lineage>
        <taxon>Bacteria</taxon>
        <taxon>Pseudomonadati</taxon>
        <taxon>Thermosulfidibacterota</taxon>
        <taxon>Thermosulfidibacteria</taxon>
        <taxon>Thermosulfidibacterales</taxon>
        <taxon>Thermosulfidibacteraceae</taxon>
    </lineage>
</organism>
<dbReference type="EMBL" id="DQWS01000016">
    <property type="protein sequence ID" value="HDD52510.1"/>
    <property type="molecule type" value="Genomic_DNA"/>
</dbReference>
<dbReference type="GO" id="GO:0016874">
    <property type="term" value="F:ligase activity"/>
    <property type="evidence" value="ECO:0007669"/>
    <property type="project" value="UniProtKB-KW"/>
</dbReference>
<dbReference type="PANTHER" id="PTHR43334:SF1">
    <property type="entry name" value="3-HYDROXYPROPIONATE--COA LIGASE [ADP-FORMING]"/>
    <property type="match status" value="1"/>
</dbReference>
<evidence type="ECO:0000256" key="3">
    <source>
        <dbReference type="ARBA" id="ARBA00022840"/>
    </source>
</evidence>
<dbReference type="GO" id="GO:0005524">
    <property type="term" value="F:ATP binding"/>
    <property type="evidence" value="ECO:0007669"/>
    <property type="project" value="UniProtKB-KW"/>
</dbReference>
<gene>
    <name evidence="5" type="ORF">ENF32_00360</name>
</gene>
<accession>A0A7C0U5X9</accession>
<dbReference type="Gene3D" id="3.40.50.261">
    <property type="entry name" value="Succinyl-CoA synthetase domains"/>
    <property type="match status" value="1"/>
</dbReference>
<dbReference type="PANTHER" id="PTHR43334">
    <property type="entry name" value="ACETATE--COA LIGASE [ADP-FORMING]"/>
    <property type="match status" value="1"/>
</dbReference>
<dbReference type="SUPFAM" id="SSF52210">
    <property type="entry name" value="Succinyl-CoA synthetase domains"/>
    <property type="match status" value="1"/>
</dbReference>
<dbReference type="AlphaFoldDB" id="A0A7C0U5X9"/>
<evidence type="ECO:0000259" key="4">
    <source>
        <dbReference type="Pfam" id="PF13607"/>
    </source>
</evidence>
<keyword evidence="3" id="KW-0067">ATP-binding</keyword>
<keyword evidence="1" id="KW-0436">Ligase</keyword>
<evidence type="ECO:0000256" key="1">
    <source>
        <dbReference type="ARBA" id="ARBA00022598"/>
    </source>
</evidence>
<dbReference type="Pfam" id="PF13607">
    <property type="entry name" value="Succ_CoA_lig"/>
    <property type="match status" value="1"/>
</dbReference>
<comment type="caution">
    <text evidence="5">The sequence shown here is derived from an EMBL/GenBank/DDBJ whole genome shotgun (WGS) entry which is preliminary data.</text>
</comment>
<keyword evidence="2" id="KW-0547">Nucleotide-binding</keyword>